<reference evidence="1 2" key="1">
    <citation type="submission" date="2015-01" db="EMBL/GenBank/DDBJ databases">
        <title>Evolution of Trichinella species and genotypes.</title>
        <authorList>
            <person name="Korhonen P.K."/>
            <person name="Edoardo P."/>
            <person name="Giuseppe L.R."/>
            <person name="Gasser R.B."/>
        </authorList>
    </citation>
    <scope>NUCLEOTIDE SEQUENCE [LARGE SCALE GENOMIC DNA]</scope>
    <source>
        <strain evidence="1">ISS176</strain>
    </source>
</reference>
<accession>A0A0V1J617</accession>
<organism evidence="1 2">
    <name type="scientific">Trichinella pseudospiralis</name>
    <name type="common">Parasitic roundworm</name>
    <dbReference type="NCBI Taxonomy" id="6337"/>
    <lineage>
        <taxon>Eukaryota</taxon>
        <taxon>Metazoa</taxon>
        <taxon>Ecdysozoa</taxon>
        <taxon>Nematoda</taxon>
        <taxon>Enoplea</taxon>
        <taxon>Dorylaimia</taxon>
        <taxon>Trichinellida</taxon>
        <taxon>Trichinellidae</taxon>
        <taxon>Trichinella</taxon>
    </lineage>
</organism>
<feature type="non-terminal residue" evidence="1">
    <location>
        <position position="131"/>
    </location>
</feature>
<feature type="non-terminal residue" evidence="1">
    <location>
        <position position="1"/>
    </location>
</feature>
<evidence type="ECO:0000313" key="1">
    <source>
        <dbReference type="EMBL" id="KRZ30411.1"/>
    </source>
</evidence>
<dbReference type="AlphaFoldDB" id="A0A0V1J617"/>
<gene>
    <name evidence="1" type="ORF">T4C_13849</name>
</gene>
<proteinExistence type="predicted"/>
<sequence>LETLMGEHTVFKGHSLKMVGFGDSKEERKEGEVARWRLKLLECESLYILAIINIARFGEDGVIFSMLGKSASISQGYGQYNGIIGSFTSRFQAQRLILIPMRVSSKATISDISKPEEEEVTIEGMEFHHLR</sequence>
<evidence type="ECO:0000313" key="2">
    <source>
        <dbReference type="Proteomes" id="UP000054826"/>
    </source>
</evidence>
<name>A0A0V1J617_TRIPS</name>
<dbReference type="Proteomes" id="UP000054826">
    <property type="component" value="Unassembled WGS sequence"/>
</dbReference>
<dbReference type="EMBL" id="JYDV01000129">
    <property type="protein sequence ID" value="KRZ30411.1"/>
    <property type="molecule type" value="Genomic_DNA"/>
</dbReference>
<comment type="caution">
    <text evidence="1">The sequence shown here is derived from an EMBL/GenBank/DDBJ whole genome shotgun (WGS) entry which is preliminary data.</text>
</comment>
<protein>
    <submittedName>
        <fullName evidence="1">Uncharacterized protein</fullName>
    </submittedName>
</protein>